<feature type="non-terminal residue" evidence="3">
    <location>
        <position position="229"/>
    </location>
</feature>
<evidence type="ECO:0000256" key="1">
    <source>
        <dbReference type="SAM" id="MobiDB-lite"/>
    </source>
</evidence>
<protein>
    <submittedName>
        <fullName evidence="3">Protein Shroom1-like</fullName>
    </submittedName>
</protein>
<keyword evidence="2" id="KW-1185">Reference proteome</keyword>
<sequence>MPRGQPYPASASFSGGHERDPELRPAPPLPRSPAPPPGTAGGRLAQQLRQGWGPSESGELAGVAEGDSVGPAQDGSRPDPAKSESPELHGGGGRVECKSWNPLEFDSQSVKFDEASRPASRRSQSASGQVLDPWEGSREAMITIQAVPQETEPPRPLFQPQLSRFLVPKKAGEISQNSPVHCEQRVSKNCGLSPRLPSLPDDDDVFMEEGVPVRMRISPDSLAPQGLLT</sequence>
<dbReference type="InParanoid" id="A0A1S3GV24"/>
<accession>A0A1S3GV24</accession>
<gene>
    <name evidence="3" type="primary">LOC106002300</name>
</gene>
<reference evidence="3" key="1">
    <citation type="submission" date="2025-08" db="UniProtKB">
        <authorList>
            <consortium name="RefSeq"/>
        </authorList>
    </citation>
    <scope>IDENTIFICATION</scope>
    <source>
        <tissue evidence="3">Kidney</tissue>
    </source>
</reference>
<dbReference type="RefSeq" id="XP_012892651.1">
    <property type="nucleotide sequence ID" value="XM_013037197.1"/>
</dbReference>
<evidence type="ECO:0000313" key="2">
    <source>
        <dbReference type="Proteomes" id="UP000081671"/>
    </source>
</evidence>
<evidence type="ECO:0000313" key="3">
    <source>
        <dbReference type="RefSeq" id="XP_012892651.1"/>
    </source>
</evidence>
<organism evidence="2 3">
    <name type="scientific">Dipodomys ordii</name>
    <name type="common">Ord's kangaroo rat</name>
    <dbReference type="NCBI Taxonomy" id="10020"/>
    <lineage>
        <taxon>Eukaryota</taxon>
        <taxon>Metazoa</taxon>
        <taxon>Chordata</taxon>
        <taxon>Craniata</taxon>
        <taxon>Vertebrata</taxon>
        <taxon>Euteleostomi</taxon>
        <taxon>Mammalia</taxon>
        <taxon>Eutheria</taxon>
        <taxon>Euarchontoglires</taxon>
        <taxon>Glires</taxon>
        <taxon>Rodentia</taxon>
        <taxon>Castorimorpha</taxon>
        <taxon>Heteromyidae</taxon>
        <taxon>Dipodomyinae</taxon>
        <taxon>Dipodomys</taxon>
    </lineage>
</organism>
<feature type="compositionally biased region" description="Basic and acidic residues" evidence="1">
    <location>
        <begin position="76"/>
        <end position="87"/>
    </location>
</feature>
<proteinExistence type="predicted"/>
<dbReference type="AlphaFoldDB" id="A0A1S3GV24"/>
<dbReference type="GeneID" id="106002300"/>
<dbReference type="Proteomes" id="UP000081671">
    <property type="component" value="Unplaced"/>
</dbReference>
<feature type="region of interest" description="Disordered" evidence="1">
    <location>
        <begin position="1"/>
        <end position="137"/>
    </location>
</feature>
<feature type="compositionally biased region" description="Pro residues" evidence="1">
    <location>
        <begin position="24"/>
        <end position="38"/>
    </location>
</feature>
<feature type="compositionally biased region" description="Low complexity" evidence="1">
    <location>
        <begin position="117"/>
        <end position="127"/>
    </location>
</feature>
<dbReference type="KEGG" id="dord:106002300"/>
<name>A0A1S3GV24_DIPOR</name>